<organism evidence="7 8">
    <name type="scientific">Caenorhabditis nigoni</name>
    <dbReference type="NCBI Taxonomy" id="1611254"/>
    <lineage>
        <taxon>Eukaryota</taxon>
        <taxon>Metazoa</taxon>
        <taxon>Ecdysozoa</taxon>
        <taxon>Nematoda</taxon>
        <taxon>Chromadorea</taxon>
        <taxon>Rhabditida</taxon>
        <taxon>Rhabditina</taxon>
        <taxon>Rhabditomorpha</taxon>
        <taxon>Rhabditoidea</taxon>
        <taxon>Rhabditidae</taxon>
        <taxon>Peloderinae</taxon>
        <taxon>Caenorhabditis</taxon>
    </lineage>
</organism>
<dbReference type="EMBL" id="PDUG01000004">
    <property type="protein sequence ID" value="PIC34710.1"/>
    <property type="molecule type" value="Genomic_DNA"/>
</dbReference>
<evidence type="ECO:0000259" key="6">
    <source>
        <dbReference type="PROSITE" id="PS50089"/>
    </source>
</evidence>
<keyword evidence="1" id="KW-0479">Metal-binding</keyword>
<protein>
    <recommendedName>
        <fullName evidence="6">RING-type domain-containing protein</fullName>
    </recommendedName>
</protein>
<proteinExistence type="predicted"/>
<feature type="domain" description="RING-type" evidence="6">
    <location>
        <begin position="15"/>
        <end position="63"/>
    </location>
</feature>
<dbReference type="GO" id="GO:0008270">
    <property type="term" value="F:zinc ion binding"/>
    <property type="evidence" value="ECO:0007669"/>
    <property type="project" value="UniProtKB-KW"/>
</dbReference>
<evidence type="ECO:0000256" key="3">
    <source>
        <dbReference type="ARBA" id="ARBA00022833"/>
    </source>
</evidence>
<dbReference type="OrthoDB" id="5874554at2759"/>
<evidence type="ECO:0000313" key="8">
    <source>
        <dbReference type="Proteomes" id="UP000230233"/>
    </source>
</evidence>
<dbReference type="PROSITE" id="PS50089">
    <property type="entry name" value="ZF_RING_2"/>
    <property type="match status" value="1"/>
</dbReference>
<accession>A0A2G5U595</accession>
<reference evidence="8" key="1">
    <citation type="submission" date="2017-10" db="EMBL/GenBank/DDBJ databases">
        <title>Rapid genome shrinkage in a self-fertile nematode reveals novel sperm competition proteins.</title>
        <authorList>
            <person name="Yin D."/>
            <person name="Schwarz E.M."/>
            <person name="Thomas C.G."/>
            <person name="Felde R.L."/>
            <person name="Korf I.F."/>
            <person name="Cutter A.D."/>
            <person name="Schartner C.M."/>
            <person name="Ralston E.J."/>
            <person name="Meyer B.J."/>
            <person name="Haag E.S."/>
        </authorList>
    </citation>
    <scope>NUCLEOTIDE SEQUENCE [LARGE SCALE GENOMIC DNA]</scope>
    <source>
        <strain evidence="8">JU1422</strain>
    </source>
</reference>
<keyword evidence="2 4" id="KW-0863">Zinc-finger</keyword>
<gene>
    <name evidence="7" type="primary">Cni-Y67D8B.1</name>
    <name evidence="7" type="synonym">Cnig_chr_IV.g14284</name>
    <name evidence="7" type="ORF">B9Z55_014284</name>
</gene>
<dbReference type="Proteomes" id="UP000230233">
    <property type="component" value="Chromosome IV"/>
</dbReference>
<sequence>MNAEQVQFLSYNLVCYECGELYKSVLKLEEEEDSHRIPCIGSCLHSICLLCLTSLNSSDCPICGEKDAFDEIIPNNKVLEQLERLKTSLGKDKVETILENLKIIEEKRCTSCESQSEELLFCKDCNQSKDMNFLKIKSPKEFILRPTSDRISLTCKKCSMGIEECQNHEFVSIDYVKNLRDMIQLDVILSAVHFHLSPSQYTVKYFLNVVTKWKLPHRSTCKVHGSPCSDYKHKILSQVRESEAICIELKKRELMFYRDQLACIVSCFEKMVEETEERQEKCELRNAYEKLKIILHKVKERADNCLAMKDIDRIDSKIDKRMLQLENDFKAKSFIRVEEVRGFFKYQALIKELKESKEAVRDAEGKLEKAGEELNEFKSEYLPTLQSLEVAEQRLDENSTSFTPEQLEIRRDYIEDYRDIISMDQDAESMTVDKLTIDVNAANLRKQYAELMILKYFPFPMKPKTPDYFALIQEFINSLQ</sequence>
<dbReference type="InterPro" id="IPR001841">
    <property type="entry name" value="Znf_RING"/>
</dbReference>
<evidence type="ECO:0000313" key="7">
    <source>
        <dbReference type="EMBL" id="PIC34710.1"/>
    </source>
</evidence>
<comment type="caution">
    <text evidence="7">The sequence shown here is derived from an EMBL/GenBank/DDBJ whole genome shotgun (WGS) entry which is preliminary data.</text>
</comment>
<dbReference type="SUPFAM" id="SSF57850">
    <property type="entry name" value="RING/U-box"/>
    <property type="match status" value="1"/>
</dbReference>
<dbReference type="AlphaFoldDB" id="A0A2G5U595"/>
<keyword evidence="8" id="KW-1185">Reference proteome</keyword>
<name>A0A2G5U595_9PELO</name>
<dbReference type="InterPro" id="IPR017907">
    <property type="entry name" value="Znf_RING_CS"/>
</dbReference>
<evidence type="ECO:0000256" key="4">
    <source>
        <dbReference type="PROSITE-ProRule" id="PRU00175"/>
    </source>
</evidence>
<evidence type="ECO:0000256" key="1">
    <source>
        <dbReference type="ARBA" id="ARBA00022723"/>
    </source>
</evidence>
<feature type="coiled-coil region" evidence="5">
    <location>
        <begin position="346"/>
        <end position="380"/>
    </location>
</feature>
<evidence type="ECO:0000256" key="5">
    <source>
        <dbReference type="SAM" id="Coils"/>
    </source>
</evidence>
<keyword evidence="5" id="KW-0175">Coiled coil</keyword>
<evidence type="ECO:0000256" key="2">
    <source>
        <dbReference type="ARBA" id="ARBA00022771"/>
    </source>
</evidence>
<dbReference type="PROSITE" id="PS00518">
    <property type="entry name" value="ZF_RING_1"/>
    <property type="match status" value="1"/>
</dbReference>
<keyword evidence="3" id="KW-0862">Zinc</keyword>